<proteinExistence type="predicted"/>
<name>A0A840UZ87_9BACT</name>
<dbReference type="EMBL" id="JACHFD010000005">
    <property type="protein sequence ID" value="MBB5351055.1"/>
    <property type="molecule type" value="Genomic_DNA"/>
</dbReference>
<dbReference type="Proteomes" id="UP000557717">
    <property type="component" value="Unassembled WGS sequence"/>
</dbReference>
<evidence type="ECO:0000313" key="2">
    <source>
        <dbReference type="EMBL" id="MBB5351055.1"/>
    </source>
</evidence>
<feature type="signal peptide" evidence="1">
    <location>
        <begin position="1"/>
        <end position="19"/>
    </location>
</feature>
<reference evidence="2 3" key="1">
    <citation type="submission" date="2020-08" db="EMBL/GenBank/DDBJ databases">
        <title>Genomic Encyclopedia of Type Strains, Phase IV (KMG-IV): sequencing the most valuable type-strain genomes for metagenomic binning, comparative biology and taxonomic classification.</title>
        <authorList>
            <person name="Goeker M."/>
        </authorList>
    </citation>
    <scope>NUCLEOTIDE SEQUENCE [LARGE SCALE GENOMIC DNA]</scope>
    <source>
        <strain evidence="2 3">YC6886</strain>
    </source>
</reference>
<dbReference type="RefSeq" id="WP_221285042.1">
    <property type="nucleotide sequence ID" value="NZ_JACHFD010000005.1"/>
</dbReference>
<evidence type="ECO:0000313" key="3">
    <source>
        <dbReference type="Proteomes" id="UP000557717"/>
    </source>
</evidence>
<dbReference type="AlphaFoldDB" id="A0A840UZ87"/>
<accession>A0A840UZ87</accession>
<keyword evidence="1" id="KW-0732">Signal</keyword>
<comment type="caution">
    <text evidence="2">The sequence shown here is derived from an EMBL/GenBank/DDBJ whole genome shotgun (WGS) entry which is preliminary data.</text>
</comment>
<sequence length="247" mass="26790">MMKRLSLLMLMLSFSALHAEEGKFHRLRVLTVGNRAPFKQEVRDGVRYEIDPPEGSLPPREISVGFVKPGDEAEDSSERLSLRLGEVSGGVQVTVKEGEAPVVTLRDSSTGDVWLKAPLGGGDATLLVVWRVGAKWDKVRFLALDESKQAVPAQATRVVNVCSGDVGVTWGEKKLLLKPGKQAKLEFPAGATGGRLLVQYPQGGGLATAIDTNVENEAGTLRQWVVFQADRKDSRQPVQVLPVIGNR</sequence>
<gene>
    <name evidence="2" type="ORF">HNR46_001289</name>
</gene>
<organism evidence="2 3">
    <name type="scientific">Haloferula luteola</name>
    <dbReference type="NCBI Taxonomy" id="595692"/>
    <lineage>
        <taxon>Bacteria</taxon>
        <taxon>Pseudomonadati</taxon>
        <taxon>Verrucomicrobiota</taxon>
        <taxon>Verrucomicrobiia</taxon>
        <taxon>Verrucomicrobiales</taxon>
        <taxon>Verrucomicrobiaceae</taxon>
        <taxon>Haloferula</taxon>
    </lineage>
</organism>
<feature type="chain" id="PRO_5033037125" evidence="1">
    <location>
        <begin position="20"/>
        <end position="247"/>
    </location>
</feature>
<protein>
    <submittedName>
        <fullName evidence="2">Uncharacterized protein</fullName>
    </submittedName>
</protein>
<keyword evidence="3" id="KW-1185">Reference proteome</keyword>
<evidence type="ECO:0000256" key="1">
    <source>
        <dbReference type="SAM" id="SignalP"/>
    </source>
</evidence>